<evidence type="ECO:0000256" key="1">
    <source>
        <dbReference type="ARBA" id="ARBA00010751"/>
    </source>
</evidence>
<dbReference type="Proteomes" id="UP000638981">
    <property type="component" value="Unassembled WGS sequence"/>
</dbReference>
<reference evidence="3" key="2">
    <citation type="submission" date="2020-09" db="EMBL/GenBank/DDBJ databases">
        <authorList>
            <person name="Sun Q."/>
            <person name="Kim S."/>
        </authorList>
    </citation>
    <scope>NUCLEOTIDE SEQUENCE</scope>
    <source>
        <strain evidence="3">KCTC 23310</strain>
    </source>
</reference>
<dbReference type="Pfam" id="PF01906">
    <property type="entry name" value="YbjQ_1"/>
    <property type="match status" value="1"/>
</dbReference>
<keyword evidence="4" id="KW-1185">Reference proteome</keyword>
<dbReference type="Gene3D" id="3.30.110.70">
    <property type="entry name" value="Hypothetical protein apc22750. Chain B"/>
    <property type="match status" value="1"/>
</dbReference>
<evidence type="ECO:0000313" key="4">
    <source>
        <dbReference type="Proteomes" id="UP000638981"/>
    </source>
</evidence>
<dbReference type="InterPro" id="IPR035439">
    <property type="entry name" value="UPF0145_dom_sf"/>
</dbReference>
<dbReference type="PANTHER" id="PTHR34068">
    <property type="entry name" value="UPF0145 PROTEIN YBJQ"/>
    <property type="match status" value="1"/>
</dbReference>
<dbReference type="PANTHER" id="PTHR34068:SF1">
    <property type="entry name" value="UPF0145 PROTEIN YBJQ"/>
    <property type="match status" value="1"/>
</dbReference>
<protein>
    <recommendedName>
        <fullName evidence="2">UPF0145 protein GCM10007315_04770</fullName>
    </recommendedName>
</protein>
<comment type="similarity">
    <text evidence="1 2">Belongs to the UPF0145 family.</text>
</comment>
<evidence type="ECO:0000313" key="3">
    <source>
        <dbReference type="EMBL" id="GHC46168.1"/>
    </source>
</evidence>
<dbReference type="SUPFAM" id="SSF117782">
    <property type="entry name" value="YbjQ-like"/>
    <property type="match status" value="1"/>
</dbReference>
<name>A0A918WFE6_9RHOB</name>
<gene>
    <name evidence="3" type="ORF">GCM10007315_04770</name>
</gene>
<dbReference type="HAMAP" id="MF_00338">
    <property type="entry name" value="UPF0145"/>
    <property type="match status" value="1"/>
</dbReference>
<organism evidence="3 4">
    <name type="scientific">Neogemmobacter tilapiae</name>
    <dbReference type="NCBI Taxonomy" id="875041"/>
    <lineage>
        <taxon>Bacteria</taxon>
        <taxon>Pseudomonadati</taxon>
        <taxon>Pseudomonadota</taxon>
        <taxon>Alphaproteobacteria</taxon>
        <taxon>Rhodobacterales</taxon>
        <taxon>Paracoccaceae</taxon>
        <taxon>Neogemmobacter</taxon>
    </lineage>
</organism>
<dbReference type="EMBL" id="BMYJ01000001">
    <property type="protein sequence ID" value="GHC46168.1"/>
    <property type="molecule type" value="Genomic_DNA"/>
</dbReference>
<reference evidence="3" key="1">
    <citation type="journal article" date="2014" name="Int. J. Syst. Evol. Microbiol.">
        <title>Complete genome sequence of Corynebacterium casei LMG S-19264T (=DSM 44701T), isolated from a smear-ripened cheese.</title>
        <authorList>
            <consortium name="US DOE Joint Genome Institute (JGI-PGF)"/>
            <person name="Walter F."/>
            <person name="Albersmeier A."/>
            <person name="Kalinowski J."/>
            <person name="Ruckert C."/>
        </authorList>
    </citation>
    <scope>NUCLEOTIDE SEQUENCE</scope>
    <source>
        <strain evidence="3">KCTC 23310</strain>
    </source>
</reference>
<dbReference type="RefSeq" id="WP_189409966.1">
    <property type="nucleotide sequence ID" value="NZ_BMYJ01000001.1"/>
</dbReference>
<evidence type="ECO:0000256" key="2">
    <source>
        <dbReference type="HAMAP-Rule" id="MF_00338"/>
    </source>
</evidence>
<accession>A0A918WFE6</accession>
<proteinExistence type="inferred from homology"/>
<dbReference type="AlphaFoldDB" id="A0A918WFE6"/>
<sequence length="106" mass="10758">MIITTTNTVEGKTITAYHGLVAGETIMGANVFKDLFAGIRNIVGGRSGTYEQVFKDARAQALSEMESGARALGANAVVGVSINYGAIGASDGMLMVSATGTAVTLG</sequence>
<comment type="caution">
    <text evidence="3">The sequence shown here is derived from an EMBL/GenBank/DDBJ whole genome shotgun (WGS) entry which is preliminary data.</text>
</comment>
<dbReference type="InterPro" id="IPR002765">
    <property type="entry name" value="UPF0145_YbjQ-like"/>
</dbReference>